<organism evidence="1 2">
    <name type="scientific">Entomophthora muscae</name>
    <dbReference type="NCBI Taxonomy" id="34485"/>
    <lineage>
        <taxon>Eukaryota</taxon>
        <taxon>Fungi</taxon>
        <taxon>Fungi incertae sedis</taxon>
        <taxon>Zoopagomycota</taxon>
        <taxon>Entomophthoromycotina</taxon>
        <taxon>Entomophthoromycetes</taxon>
        <taxon>Entomophthorales</taxon>
        <taxon>Entomophthoraceae</taxon>
        <taxon>Entomophthora</taxon>
    </lineage>
</organism>
<sequence>MSTKRSSIRIYNSFTLESWAEGRDLNPEPKFSRAVRPRDQGAACLCSPGVKPIQSEAKHDGPNGEASQTKGIIVPNGGVIKAPNRGEKIPTISFMSLKSILVANQEPSPEEGTGPQPDPMTTILEQDNQDINSRSLTNKKTPILGAIFLPLNQNTQKPQARLS</sequence>
<name>A0ACC2SJL2_9FUNG</name>
<proteinExistence type="predicted"/>
<keyword evidence="2" id="KW-1185">Reference proteome</keyword>
<comment type="caution">
    <text evidence="1">The sequence shown here is derived from an EMBL/GenBank/DDBJ whole genome shotgun (WGS) entry which is preliminary data.</text>
</comment>
<accession>A0ACC2SJL2</accession>
<protein>
    <submittedName>
        <fullName evidence="1">Uncharacterized protein</fullName>
    </submittedName>
</protein>
<reference evidence="1" key="1">
    <citation type="submission" date="2022-04" db="EMBL/GenBank/DDBJ databases">
        <title>Genome of the entomopathogenic fungus Entomophthora muscae.</title>
        <authorList>
            <person name="Elya C."/>
            <person name="Lovett B.R."/>
            <person name="Lee E."/>
            <person name="Macias A.M."/>
            <person name="Hajek A.E."/>
            <person name="De Bivort B.L."/>
            <person name="Kasson M.T."/>
            <person name="De Fine Licht H.H."/>
            <person name="Stajich J.E."/>
        </authorList>
    </citation>
    <scope>NUCLEOTIDE SEQUENCE</scope>
    <source>
        <strain evidence="1">Berkeley</strain>
    </source>
</reference>
<evidence type="ECO:0000313" key="2">
    <source>
        <dbReference type="Proteomes" id="UP001165960"/>
    </source>
</evidence>
<dbReference type="EMBL" id="QTSX02005002">
    <property type="protein sequence ID" value="KAJ9062528.1"/>
    <property type="molecule type" value="Genomic_DNA"/>
</dbReference>
<gene>
    <name evidence="1" type="ORF">DSO57_1009873</name>
</gene>
<dbReference type="Proteomes" id="UP001165960">
    <property type="component" value="Unassembled WGS sequence"/>
</dbReference>
<evidence type="ECO:0000313" key="1">
    <source>
        <dbReference type="EMBL" id="KAJ9062528.1"/>
    </source>
</evidence>